<dbReference type="Proteomes" id="UP000239239">
    <property type="component" value="Unassembled WGS sequence"/>
</dbReference>
<accession>A0A2S6F2A6</accession>
<evidence type="ECO:0000313" key="1">
    <source>
        <dbReference type="EMBL" id="PPK31526.1"/>
    </source>
</evidence>
<evidence type="ECO:0000313" key="2">
    <source>
        <dbReference type="Proteomes" id="UP000239239"/>
    </source>
</evidence>
<gene>
    <name evidence="1" type="ORF">C3928_05700</name>
</gene>
<protein>
    <submittedName>
        <fullName evidence="1">Uncharacterized protein</fullName>
    </submittedName>
</protein>
<dbReference type="EMBL" id="PQWY01000010">
    <property type="protein sequence ID" value="PPK31526.1"/>
    <property type="molecule type" value="Genomic_DNA"/>
</dbReference>
<dbReference type="RefSeq" id="WP_027227693.1">
    <property type="nucleotide sequence ID" value="NZ_CP017601.1"/>
</dbReference>
<comment type="caution">
    <text evidence="1">The sequence shown here is derived from an EMBL/GenBank/DDBJ whole genome shotgun (WGS) entry which is preliminary data.</text>
</comment>
<dbReference type="OrthoDB" id="5645970at2"/>
<reference evidence="1 2" key="1">
    <citation type="submission" date="2018-02" db="EMBL/GenBank/DDBJ databases">
        <title>Draft genome sequences of four Legionella pneumophila clinical strains isolated in Ontario.</title>
        <authorList>
            <person name="Fortuna A."/>
            <person name="Ramnarine R."/>
            <person name="Li A."/>
            <person name="Frantz C."/>
            <person name="Mallo G."/>
        </authorList>
    </citation>
    <scope>NUCLEOTIDE SEQUENCE [LARGE SCALE GENOMIC DNA]</scope>
    <source>
        <strain evidence="1 2">LG61</strain>
    </source>
</reference>
<dbReference type="AlphaFoldDB" id="A0A2S6F2A6"/>
<sequence length="231" mass="26828">MVRFFKDREIEFKDLPEEYYKKLCNALKATMSVCIASTSALVINELSAKIHKDRMTQYEENSSVAIHGIGEIRVFLLRIFKHLENNKIDFLDGRAAIKNTMSKGMAGNCEHQAFYLAALLRQQNIPALIYDIEDINHTVVITENYLLDPWIGEIFVLADTDLKQFYGSSLNMKASWLNRLLSNKKISYPDELTLQTLKEYFVQQEDQYKIRLNILDNKMGMDHKIPCELSY</sequence>
<name>A0A2S6F2A6_LEGPN</name>
<organism evidence="1 2">
    <name type="scientific">Legionella pneumophila</name>
    <dbReference type="NCBI Taxonomy" id="446"/>
    <lineage>
        <taxon>Bacteria</taxon>
        <taxon>Pseudomonadati</taxon>
        <taxon>Pseudomonadota</taxon>
        <taxon>Gammaproteobacteria</taxon>
        <taxon>Legionellales</taxon>
        <taxon>Legionellaceae</taxon>
        <taxon>Legionella</taxon>
    </lineage>
</organism>
<proteinExistence type="predicted"/>